<evidence type="ECO:0000256" key="2">
    <source>
        <dbReference type="ARBA" id="ARBA00009156"/>
    </source>
</evidence>
<dbReference type="SUPFAM" id="SSF53067">
    <property type="entry name" value="Actin-like ATPase domain"/>
    <property type="match status" value="2"/>
</dbReference>
<evidence type="ECO:0000313" key="10">
    <source>
        <dbReference type="Proteomes" id="UP000410492"/>
    </source>
</evidence>
<comment type="similarity">
    <text evidence="2 6">Belongs to the FGGY kinase family.</text>
</comment>
<evidence type="ECO:0000256" key="1">
    <source>
        <dbReference type="ARBA" id="ARBA00005190"/>
    </source>
</evidence>
<dbReference type="OrthoDB" id="5422795at2759"/>
<sequence>MGPLIGAIDEGTSSARFAIFKAGTAEIVASHQQELVKVYPQEGWVEQDPVEILTVVRTCIEKAIDKLIAEGGNVNDIAAVGITNQRESTILWDKITGKPLYNSIVWQDVRTSSTVEQLLDTVPNKSRNKNYLKPLCGLPLSPYFSALKIKWLYDNIPHIKKAIDSGTCLFGNIDSWIIWNLTGGPNGGVHATDYYYNFLESNLQFCHRFKSSSEVYGIISEGSLSGVKLAGCLGDQQSALVGQQCLNKGQAKATYGTGCFLLYNTGNLKVHSSHGLTTVAYQFGSDAPPVYALEGSVAVAGAAINWLRDNLGILPSFFDAQEIAEKADSVKTGEVYFVPAFSGLYAPYWQQEARGVIVGIAEDTDTSHIVRATLEAVCYQTRDILEAMS</sequence>
<dbReference type="Gene3D" id="3.30.420.40">
    <property type="match status" value="2"/>
</dbReference>
<evidence type="ECO:0000256" key="5">
    <source>
        <dbReference type="ARBA" id="ARBA00022777"/>
    </source>
</evidence>
<feature type="non-terminal residue" evidence="9">
    <location>
        <position position="389"/>
    </location>
</feature>
<gene>
    <name evidence="9" type="ORF">CALMAC_LOCUS17928</name>
</gene>
<dbReference type="EMBL" id="CAACVG010012372">
    <property type="protein sequence ID" value="VEN60148.1"/>
    <property type="molecule type" value="Genomic_DNA"/>
</dbReference>
<dbReference type="EC" id="2.7.1.30" evidence="3"/>
<dbReference type="InterPro" id="IPR018485">
    <property type="entry name" value="FGGY_C"/>
</dbReference>
<evidence type="ECO:0000259" key="7">
    <source>
        <dbReference type="Pfam" id="PF00370"/>
    </source>
</evidence>
<dbReference type="GO" id="GO:0046167">
    <property type="term" value="P:glycerol-3-phosphate biosynthetic process"/>
    <property type="evidence" value="ECO:0007669"/>
    <property type="project" value="TreeGrafter"/>
</dbReference>
<dbReference type="Pfam" id="PF00370">
    <property type="entry name" value="FGGY_N"/>
    <property type="match status" value="1"/>
</dbReference>
<evidence type="ECO:0000313" key="9">
    <source>
        <dbReference type="EMBL" id="VEN60148.1"/>
    </source>
</evidence>
<evidence type="ECO:0000259" key="8">
    <source>
        <dbReference type="Pfam" id="PF02782"/>
    </source>
</evidence>
<dbReference type="GO" id="GO:0004370">
    <property type="term" value="F:glycerol kinase activity"/>
    <property type="evidence" value="ECO:0007669"/>
    <property type="project" value="UniProtKB-EC"/>
</dbReference>
<dbReference type="UniPathway" id="UPA00618">
    <property type="reaction ID" value="UER00672"/>
</dbReference>
<evidence type="ECO:0000256" key="4">
    <source>
        <dbReference type="ARBA" id="ARBA00022679"/>
    </source>
</evidence>
<dbReference type="PANTHER" id="PTHR10196:SF82">
    <property type="entry name" value="GLYCEROL KINASE"/>
    <property type="match status" value="1"/>
</dbReference>
<dbReference type="PROSITE" id="PS00445">
    <property type="entry name" value="FGGY_KINASES_2"/>
    <property type="match status" value="1"/>
</dbReference>
<feature type="domain" description="Carbohydrate kinase FGGY C-terminal" evidence="8">
    <location>
        <begin position="252"/>
        <end position="388"/>
    </location>
</feature>
<dbReference type="GO" id="GO:0019563">
    <property type="term" value="P:glycerol catabolic process"/>
    <property type="evidence" value="ECO:0007669"/>
    <property type="project" value="UniProtKB-UniPathway"/>
</dbReference>
<keyword evidence="4 6" id="KW-0808">Transferase</keyword>
<organism evidence="9 10">
    <name type="scientific">Callosobruchus maculatus</name>
    <name type="common">Southern cowpea weevil</name>
    <name type="synonym">Pulse bruchid</name>
    <dbReference type="NCBI Taxonomy" id="64391"/>
    <lineage>
        <taxon>Eukaryota</taxon>
        <taxon>Metazoa</taxon>
        <taxon>Ecdysozoa</taxon>
        <taxon>Arthropoda</taxon>
        <taxon>Hexapoda</taxon>
        <taxon>Insecta</taxon>
        <taxon>Pterygota</taxon>
        <taxon>Neoptera</taxon>
        <taxon>Endopterygota</taxon>
        <taxon>Coleoptera</taxon>
        <taxon>Polyphaga</taxon>
        <taxon>Cucujiformia</taxon>
        <taxon>Chrysomeloidea</taxon>
        <taxon>Chrysomelidae</taxon>
        <taxon>Bruchinae</taxon>
        <taxon>Bruchini</taxon>
        <taxon>Callosobruchus</taxon>
    </lineage>
</organism>
<evidence type="ECO:0000256" key="3">
    <source>
        <dbReference type="ARBA" id="ARBA00012099"/>
    </source>
</evidence>
<keyword evidence="5 6" id="KW-0418">Kinase</keyword>
<dbReference type="InterPro" id="IPR018484">
    <property type="entry name" value="FGGY_N"/>
</dbReference>
<dbReference type="Pfam" id="PF02782">
    <property type="entry name" value="FGGY_C"/>
    <property type="match status" value="1"/>
</dbReference>
<dbReference type="PANTHER" id="PTHR10196">
    <property type="entry name" value="SUGAR KINASE"/>
    <property type="match status" value="1"/>
</dbReference>
<accession>A0A653DLC3</accession>
<dbReference type="GO" id="GO:0005739">
    <property type="term" value="C:mitochondrion"/>
    <property type="evidence" value="ECO:0007669"/>
    <property type="project" value="TreeGrafter"/>
</dbReference>
<name>A0A653DLC3_CALMS</name>
<dbReference type="Proteomes" id="UP000410492">
    <property type="component" value="Unassembled WGS sequence"/>
</dbReference>
<dbReference type="InterPro" id="IPR018483">
    <property type="entry name" value="Carb_kinase_FGGY_CS"/>
</dbReference>
<keyword evidence="10" id="KW-1185">Reference proteome</keyword>
<protein>
    <recommendedName>
        <fullName evidence="3">glycerol kinase</fullName>
        <ecNumber evidence="3">2.7.1.30</ecNumber>
    </recommendedName>
</protein>
<feature type="domain" description="Carbohydrate kinase FGGY N-terminal" evidence="7">
    <location>
        <begin position="5"/>
        <end position="194"/>
    </location>
</feature>
<dbReference type="PROSITE" id="PS00933">
    <property type="entry name" value="FGGY_KINASES_1"/>
    <property type="match status" value="1"/>
</dbReference>
<proteinExistence type="inferred from homology"/>
<reference evidence="9 10" key="1">
    <citation type="submission" date="2019-01" db="EMBL/GenBank/DDBJ databases">
        <authorList>
            <person name="Sayadi A."/>
        </authorList>
    </citation>
    <scope>NUCLEOTIDE SEQUENCE [LARGE SCALE GENOMIC DNA]</scope>
</reference>
<comment type="pathway">
    <text evidence="1">Polyol metabolism; glycerol degradation via glycerol kinase pathway; sn-glycerol 3-phosphate from glycerol: step 1/1.</text>
</comment>
<dbReference type="GO" id="GO:0006641">
    <property type="term" value="P:triglyceride metabolic process"/>
    <property type="evidence" value="ECO:0007669"/>
    <property type="project" value="TreeGrafter"/>
</dbReference>
<dbReference type="InterPro" id="IPR043129">
    <property type="entry name" value="ATPase_NBD"/>
</dbReference>
<evidence type="ECO:0000256" key="6">
    <source>
        <dbReference type="RuleBase" id="RU003733"/>
    </source>
</evidence>
<dbReference type="AlphaFoldDB" id="A0A653DLC3"/>